<protein>
    <submittedName>
        <fullName evidence="2">Uncharacterized protein</fullName>
    </submittedName>
</protein>
<dbReference type="OrthoDB" id="9835352at2"/>
<dbReference type="RefSeq" id="WP_160596741.1">
    <property type="nucleotide sequence ID" value="NZ_WTYS01000001.1"/>
</dbReference>
<evidence type="ECO:0000256" key="1">
    <source>
        <dbReference type="SAM" id="SignalP"/>
    </source>
</evidence>
<dbReference type="Proteomes" id="UP000468943">
    <property type="component" value="Unassembled WGS sequence"/>
</dbReference>
<keyword evidence="3" id="KW-1185">Reference proteome</keyword>
<dbReference type="AlphaFoldDB" id="A0A6I4SKU8"/>
<sequence>MKKLLAIAAALGALSPATPAFAGGAAVCIDLSDNRTNEQYDGEYFMRWGAQPSVDGDDAIKAARADHRKNYPDRTPYCRRNPTHLDTGTAYFVLIKTKRTKTRSGGHFNRWALGFGRNRAAALADAKSEMRQRDRLWTESGHGYTIDDEDNF</sequence>
<dbReference type="EMBL" id="WTYS01000001">
    <property type="protein sequence ID" value="MXO55417.1"/>
    <property type="molecule type" value="Genomic_DNA"/>
</dbReference>
<keyword evidence="1" id="KW-0732">Signal</keyword>
<accession>A0A6I4SKU8</accession>
<evidence type="ECO:0000313" key="2">
    <source>
        <dbReference type="EMBL" id="MXO55417.1"/>
    </source>
</evidence>
<evidence type="ECO:0000313" key="3">
    <source>
        <dbReference type="Proteomes" id="UP000468943"/>
    </source>
</evidence>
<reference evidence="2 3" key="1">
    <citation type="submission" date="2019-12" db="EMBL/GenBank/DDBJ databases">
        <title>Genomic-based taxomic classification of the family Erythrobacteraceae.</title>
        <authorList>
            <person name="Xu L."/>
        </authorList>
    </citation>
    <scope>NUCLEOTIDE SEQUENCE [LARGE SCALE GENOMIC DNA]</scope>
    <source>
        <strain evidence="2 3">JCM 17802</strain>
    </source>
</reference>
<name>A0A6I4SKU8_9SPHN</name>
<proteinExistence type="predicted"/>
<comment type="caution">
    <text evidence="2">The sequence shown here is derived from an EMBL/GenBank/DDBJ whole genome shotgun (WGS) entry which is preliminary data.</text>
</comment>
<organism evidence="2 3">
    <name type="scientific">Pontixanthobacter gangjinensis</name>
    <dbReference type="NCBI Taxonomy" id="1028742"/>
    <lineage>
        <taxon>Bacteria</taxon>
        <taxon>Pseudomonadati</taxon>
        <taxon>Pseudomonadota</taxon>
        <taxon>Alphaproteobacteria</taxon>
        <taxon>Sphingomonadales</taxon>
        <taxon>Erythrobacteraceae</taxon>
        <taxon>Pontixanthobacter</taxon>
    </lineage>
</organism>
<feature type="signal peptide" evidence="1">
    <location>
        <begin position="1"/>
        <end position="22"/>
    </location>
</feature>
<gene>
    <name evidence="2" type="ORF">GRI36_00845</name>
</gene>
<feature type="chain" id="PRO_5026298229" evidence="1">
    <location>
        <begin position="23"/>
        <end position="152"/>
    </location>
</feature>